<dbReference type="Pfam" id="PF07638">
    <property type="entry name" value="Sigma70_ECF"/>
    <property type="match status" value="1"/>
</dbReference>
<dbReference type="NCBIfam" id="TIGR02937">
    <property type="entry name" value="sigma70-ECF"/>
    <property type="match status" value="1"/>
</dbReference>
<dbReference type="EMBL" id="CP019082">
    <property type="protein sequence ID" value="APW62286.1"/>
    <property type="molecule type" value="Genomic_DNA"/>
</dbReference>
<dbReference type="Gene3D" id="1.10.1740.10">
    <property type="match status" value="1"/>
</dbReference>
<gene>
    <name evidence="7" type="ORF">BSF38_03825</name>
</gene>
<dbReference type="GO" id="GO:0006352">
    <property type="term" value="P:DNA-templated transcription initiation"/>
    <property type="evidence" value="ECO:0007669"/>
    <property type="project" value="InterPro"/>
</dbReference>
<organism evidence="7 8">
    <name type="scientific">Paludisphaera borealis</name>
    <dbReference type="NCBI Taxonomy" id="1387353"/>
    <lineage>
        <taxon>Bacteria</taxon>
        <taxon>Pseudomonadati</taxon>
        <taxon>Planctomycetota</taxon>
        <taxon>Planctomycetia</taxon>
        <taxon>Isosphaerales</taxon>
        <taxon>Isosphaeraceae</taxon>
        <taxon>Paludisphaera</taxon>
    </lineage>
</organism>
<evidence type="ECO:0000313" key="7">
    <source>
        <dbReference type="EMBL" id="APW62286.1"/>
    </source>
</evidence>
<dbReference type="SUPFAM" id="SSF88946">
    <property type="entry name" value="Sigma2 domain of RNA polymerase sigma factors"/>
    <property type="match status" value="1"/>
</dbReference>
<dbReference type="AlphaFoldDB" id="A0A1U7CTQ8"/>
<dbReference type="InterPro" id="IPR014284">
    <property type="entry name" value="RNA_pol_sigma-70_dom"/>
</dbReference>
<feature type="domain" description="RNA polymerase sigma-70 ECF-like HTH" evidence="6">
    <location>
        <begin position="17"/>
        <end position="204"/>
    </location>
</feature>
<dbReference type="InterPro" id="IPR013325">
    <property type="entry name" value="RNA_pol_sigma_r2"/>
</dbReference>
<dbReference type="SUPFAM" id="SSF88659">
    <property type="entry name" value="Sigma3 and sigma4 domains of RNA polymerase sigma factors"/>
    <property type="match status" value="1"/>
</dbReference>
<dbReference type="InterPro" id="IPR039425">
    <property type="entry name" value="RNA_pol_sigma-70-like"/>
</dbReference>
<dbReference type="Gene3D" id="1.10.10.10">
    <property type="entry name" value="Winged helix-like DNA-binding domain superfamily/Winged helix DNA-binding domain"/>
    <property type="match status" value="1"/>
</dbReference>
<reference evidence="8" key="1">
    <citation type="submission" date="2016-12" db="EMBL/GenBank/DDBJ databases">
        <title>Comparative genomics of four Isosphaeraceae planctomycetes: a common pool of plasmids and glycoside hydrolase genes.</title>
        <authorList>
            <person name="Ivanova A."/>
        </authorList>
    </citation>
    <scope>NUCLEOTIDE SEQUENCE [LARGE SCALE GENOMIC DNA]</scope>
    <source>
        <strain evidence="8">PX4</strain>
    </source>
</reference>
<dbReference type="InterPro" id="IPR013324">
    <property type="entry name" value="RNA_pol_sigma_r3/r4-like"/>
</dbReference>
<keyword evidence="2" id="KW-0805">Transcription regulation</keyword>
<keyword evidence="5" id="KW-0804">Transcription</keyword>
<evidence type="ECO:0000256" key="3">
    <source>
        <dbReference type="ARBA" id="ARBA00023082"/>
    </source>
</evidence>
<evidence type="ECO:0000313" key="8">
    <source>
        <dbReference type="Proteomes" id="UP000186309"/>
    </source>
</evidence>
<evidence type="ECO:0000259" key="6">
    <source>
        <dbReference type="Pfam" id="PF07638"/>
    </source>
</evidence>
<evidence type="ECO:0000256" key="4">
    <source>
        <dbReference type="ARBA" id="ARBA00023125"/>
    </source>
</evidence>
<dbReference type="KEGG" id="pbor:BSF38_03825"/>
<name>A0A1U7CTQ8_9BACT</name>
<comment type="similarity">
    <text evidence="1">Belongs to the sigma-70 factor family. ECF subfamily.</text>
</comment>
<dbReference type="GO" id="GO:0003677">
    <property type="term" value="F:DNA binding"/>
    <property type="evidence" value="ECO:0007669"/>
    <property type="project" value="UniProtKB-KW"/>
</dbReference>
<dbReference type="PANTHER" id="PTHR43133">
    <property type="entry name" value="RNA POLYMERASE ECF-TYPE SIGMA FACTO"/>
    <property type="match status" value="1"/>
</dbReference>
<keyword evidence="8" id="KW-1185">Reference proteome</keyword>
<proteinExistence type="inferred from homology"/>
<evidence type="ECO:0000256" key="5">
    <source>
        <dbReference type="ARBA" id="ARBA00023163"/>
    </source>
</evidence>
<evidence type="ECO:0000256" key="2">
    <source>
        <dbReference type="ARBA" id="ARBA00023015"/>
    </source>
</evidence>
<dbReference type="InterPro" id="IPR053812">
    <property type="entry name" value="HTH_Sigma70_ECF-like"/>
</dbReference>
<dbReference type="Proteomes" id="UP000186309">
    <property type="component" value="Chromosome"/>
</dbReference>
<dbReference type="GO" id="GO:0016987">
    <property type="term" value="F:sigma factor activity"/>
    <property type="evidence" value="ECO:0007669"/>
    <property type="project" value="UniProtKB-KW"/>
</dbReference>
<accession>A0A1U7CTQ8</accession>
<protein>
    <recommendedName>
        <fullName evidence="6">RNA polymerase sigma-70 ECF-like HTH domain-containing protein</fullName>
    </recommendedName>
</protein>
<dbReference type="PANTHER" id="PTHR43133:SF8">
    <property type="entry name" value="RNA POLYMERASE SIGMA FACTOR HI_1459-RELATED"/>
    <property type="match status" value="1"/>
</dbReference>
<sequence length="208" mass="24242">MRKPAEEEGLVSRDELDVPDLIARAKLGDEAAFNQLLHRFEGEVRMMVRGRLPKTMRGQYDSMDFVQAVWQSFFADLKDRPQEFENARHLRKFLDGMARNKVFEQHRRLTKTEKYAVKREERLYVRRGDREVERELIARGPSPSETVQAGERLAQLTSGCNAREIEVITLRYQGLTLDEIAARTGMCERSARRIIDSARARMEARGWQ</sequence>
<evidence type="ECO:0000256" key="1">
    <source>
        <dbReference type="ARBA" id="ARBA00010641"/>
    </source>
</evidence>
<keyword evidence="4" id="KW-0238">DNA-binding</keyword>
<keyword evidence="3" id="KW-0731">Sigma factor</keyword>
<dbReference type="InterPro" id="IPR036388">
    <property type="entry name" value="WH-like_DNA-bd_sf"/>
</dbReference>